<dbReference type="InterPro" id="IPR016193">
    <property type="entry name" value="Cytidine_deaminase-like"/>
</dbReference>
<comment type="caution">
    <text evidence="1">The sequence shown here is derived from an EMBL/GenBank/DDBJ whole genome shotgun (WGS) entry which is preliminary data.</text>
</comment>
<keyword evidence="2" id="KW-1185">Reference proteome</keyword>
<organism evidence="1 2">
    <name type="scientific">Halocalculus aciditolerans</name>
    <dbReference type="NCBI Taxonomy" id="1383812"/>
    <lineage>
        <taxon>Archaea</taxon>
        <taxon>Methanobacteriati</taxon>
        <taxon>Methanobacteriota</taxon>
        <taxon>Stenosarchaea group</taxon>
        <taxon>Halobacteria</taxon>
        <taxon>Halobacteriales</taxon>
        <taxon>Halobacteriaceae</taxon>
        <taxon>Halocalculus</taxon>
    </lineage>
</organism>
<dbReference type="GO" id="GO:0003824">
    <property type="term" value="F:catalytic activity"/>
    <property type="evidence" value="ECO:0007669"/>
    <property type="project" value="InterPro"/>
</dbReference>
<proteinExistence type="predicted"/>
<sequence>MLATVDLVAFMALSDGVDQVVAATVHAEEGEISVCGAYRQLLAEYGSDGLVVRGPVDDEQAFEESITDLLPNEL</sequence>
<dbReference type="SUPFAM" id="SSF53927">
    <property type="entry name" value="Cytidine deaminase-like"/>
    <property type="match status" value="1"/>
</dbReference>
<reference evidence="1" key="1">
    <citation type="journal article" date="2014" name="Int. J. Syst. Evol. Microbiol.">
        <title>Complete genome sequence of Corynebacterium casei LMG S-19264T (=DSM 44701T), isolated from a smear-ripened cheese.</title>
        <authorList>
            <consortium name="US DOE Joint Genome Institute (JGI-PGF)"/>
            <person name="Walter F."/>
            <person name="Albersmeier A."/>
            <person name="Kalinowski J."/>
            <person name="Ruckert C."/>
        </authorList>
    </citation>
    <scope>NUCLEOTIDE SEQUENCE</scope>
    <source>
        <strain evidence="1">JCM 19596</strain>
    </source>
</reference>
<reference evidence="1" key="2">
    <citation type="submission" date="2020-09" db="EMBL/GenBank/DDBJ databases">
        <authorList>
            <person name="Sun Q."/>
            <person name="Ohkuma M."/>
        </authorList>
    </citation>
    <scope>NUCLEOTIDE SEQUENCE</scope>
    <source>
        <strain evidence="1">JCM 19596</strain>
    </source>
</reference>
<accession>A0A830F7P8</accession>
<dbReference type="Gene3D" id="3.40.140.10">
    <property type="entry name" value="Cytidine Deaminase, domain 2"/>
    <property type="match status" value="1"/>
</dbReference>
<evidence type="ECO:0000313" key="1">
    <source>
        <dbReference type="EMBL" id="GGL71448.1"/>
    </source>
</evidence>
<dbReference type="AlphaFoldDB" id="A0A830F7P8"/>
<protein>
    <submittedName>
        <fullName evidence="1">Uncharacterized protein</fullName>
    </submittedName>
</protein>
<name>A0A830F7P8_9EURY</name>
<gene>
    <name evidence="1" type="ORF">GCM10009039_31880</name>
</gene>
<dbReference type="Proteomes" id="UP000607197">
    <property type="component" value="Unassembled WGS sequence"/>
</dbReference>
<evidence type="ECO:0000313" key="2">
    <source>
        <dbReference type="Proteomes" id="UP000607197"/>
    </source>
</evidence>
<dbReference type="EMBL" id="BMPG01000006">
    <property type="protein sequence ID" value="GGL71448.1"/>
    <property type="molecule type" value="Genomic_DNA"/>
</dbReference>